<name>A0ABT9YM94_9BACI</name>
<evidence type="ECO:0000313" key="2">
    <source>
        <dbReference type="Proteomes" id="UP001225034"/>
    </source>
</evidence>
<dbReference type="PANTHER" id="PTHR40037">
    <property type="entry name" value="PHOSPHOESTERASE YJCG-RELATED"/>
    <property type="match status" value="1"/>
</dbReference>
<dbReference type="SUPFAM" id="SSF55144">
    <property type="entry name" value="LigT-like"/>
    <property type="match status" value="1"/>
</dbReference>
<reference evidence="1 2" key="1">
    <citation type="submission" date="2023-07" db="EMBL/GenBank/DDBJ databases">
        <title>Genomic Encyclopedia of Type Strains, Phase IV (KMG-IV): sequencing the most valuable type-strain genomes for metagenomic binning, comparative biology and taxonomic classification.</title>
        <authorList>
            <person name="Goeker M."/>
        </authorList>
    </citation>
    <scope>NUCLEOTIDE SEQUENCE [LARGE SCALE GENOMIC DNA]</scope>
    <source>
        <strain evidence="1 2">DSM 19154</strain>
    </source>
</reference>
<dbReference type="EMBL" id="JAUSUA010000006">
    <property type="protein sequence ID" value="MDQ0208764.1"/>
    <property type="molecule type" value="Genomic_DNA"/>
</dbReference>
<dbReference type="PANTHER" id="PTHR40037:SF1">
    <property type="entry name" value="PHOSPHOESTERASE SAOUHSC_00951-RELATED"/>
    <property type="match status" value="1"/>
</dbReference>
<dbReference type="InterPro" id="IPR009097">
    <property type="entry name" value="Cyclic_Pdiesterase"/>
</dbReference>
<evidence type="ECO:0000313" key="1">
    <source>
        <dbReference type="EMBL" id="MDQ0208764.1"/>
    </source>
</evidence>
<comment type="caution">
    <text evidence="1">The sequence shown here is derived from an EMBL/GenBank/DDBJ whole genome shotgun (WGS) entry which is preliminary data.</text>
</comment>
<accession>A0ABT9YM94</accession>
<dbReference type="GO" id="GO:0016874">
    <property type="term" value="F:ligase activity"/>
    <property type="evidence" value="ECO:0007669"/>
    <property type="project" value="UniProtKB-KW"/>
</dbReference>
<proteinExistence type="predicted"/>
<keyword evidence="1" id="KW-0436">Ligase</keyword>
<dbReference type="InterPro" id="IPR050580">
    <property type="entry name" value="2H_phosphoesterase_YjcG-like"/>
</dbReference>
<protein>
    <submittedName>
        <fullName evidence="1">2'-5' RNA ligase</fullName>
    </submittedName>
</protein>
<dbReference type="Pfam" id="PF13563">
    <property type="entry name" value="2_5_RNA_ligase2"/>
    <property type="match status" value="1"/>
</dbReference>
<dbReference type="RefSeq" id="WP_306985079.1">
    <property type="nucleotide sequence ID" value="NZ_JAUSUA010000006.1"/>
</dbReference>
<sequence length="132" mass="15123">MCSDLNQLKKGLHDLTKSLRAVDIETGLLHSFGHSTIYLEVMKSLELAALHKHVHQFLKSTCEEVFHLYEPSNWVPHITLAMEDLDESQFQAFMKTYKSDQVQLHQTLTSLTLVEYTADGQIQVIEDFAFGQ</sequence>
<dbReference type="Gene3D" id="3.90.1140.10">
    <property type="entry name" value="Cyclic phosphodiesterase"/>
    <property type="match status" value="1"/>
</dbReference>
<keyword evidence="2" id="KW-1185">Reference proteome</keyword>
<dbReference type="Proteomes" id="UP001225034">
    <property type="component" value="Unassembled WGS sequence"/>
</dbReference>
<gene>
    <name evidence="1" type="ORF">J2S05_003576</name>
</gene>
<organism evidence="1 2">
    <name type="scientific">Alkalicoccobacillus murimartini</name>
    <dbReference type="NCBI Taxonomy" id="171685"/>
    <lineage>
        <taxon>Bacteria</taxon>
        <taxon>Bacillati</taxon>
        <taxon>Bacillota</taxon>
        <taxon>Bacilli</taxon>
        <taxon>Bacillales</taxon>
        <taxon>Bacillaceae</taxon>
        <taxon>Alkalicoccobacillus</taxon>
    </lineage>
</organism>